<dbReference type="RefSeq" id="WP_027290161.1">
    <property type="nucleotide sequence ID" value="NZ_CALVFX010000013.1"/>
</dbReference>
<evidence type="ECO:0000256" key="2">
    <source>
        <dbReference type="ARBA" id="ARBA00022475"/>
    </source>
</evidence>
<evidence type="ECO:0000256" key="4">
    <source>
        <dbReference type="ARBA" id="ARBA00022989"/>
    </source>
</evidence>
<evidence type="ECO:0000256" key="6">
    <source>
        <dbReference type="SAM" id="Phobius"/>
    </source>
</evidence>
<dbReference type="OrthoDB" id="1001125at2"/>
<dbReference type="AlphaFoldDB" id="A0A379MT13"/>
<protein>
    <submittedName>
        <fullName evidence="7">Hydrogenase 4 membrane subunit</fullName>
    </submittedName>
</protein>
<feature type="transmembrane region" description="Helical" evidence="6">
    <location>
        <begin position="118"/>
        <end position="136"/>
    </location>
</feature>
<reference evidence="7 8" key="1">
    <citation type="submission" date="2018-06" db="EMBL/GenBank/DDBJ databases">
        <authorList>
            <consortium name="Pathogen Informatics"/>
            <person name="Doyle S."/>
        </authorList>
    </citation>
    <scope>NUCLEOTIDE SEQUENCE [LARGE SCALE GENOMIC DNA]</scope>
    <source>
        <strain evidence="7 8">NCTC11190</strain>
    </source>
</reference>
<evidence type="ECO:0000313" key="8">
    <source>
        <dbReference type="Proteomes" id="UP000255233"/>
    </source>
</evidence>
<proteinExistence type="predicted"/>
<keyword evidence="8" id="KW-1185">Reference proteome</keyword>
<dbReference type="Proteomes" id="UP000255233">
    <property type="component" value="Unassembled WGS sequence"/>
</dbReference>
<evidence type="ECO:0000256" key="1">
    <source>
        <dbReference type="ARBA" id="ARBA00004651"/>
    </source>
</evidence>
<gene>
    <name evidence="7" type="ORF">NCTC11190_01194</name>
</gene>
<keyword evidence="3 6" id="KW-0812">Transmembrane</keyword>
<comment type="subcellular location">
    <subcellularLocation>
        <location evidence="1">Cell membrane</location>
        <topology evidence="1">Multi-pass membrane protein</topology>
    </subcellularLocation>
</comment>
<dbReference type="PANTHER" id="PTHR38601:SF1">
    <property type="entry name" value="HYDROGENASE-4 COMPONENT E"/>
    <property type="match status" value="1"/>
</dbReference>
<dbReference type="InterPro" id="IPR038730">
    <property type="entry name" value="HyfE-like"/>
</dbReference>
<keyword evidence="4 6" id="KW-1133">Transmembrane helix</keyword>
<dbReference type="STRING" id="880526.GCA_000427365_00251"/>
<accession>A0A379MT13</accession>
<name>A0A379MT13_9BACT</name>
<feature type="transmembrane region" description="Helical" evidence="6">
    <location>
        <begin position="92"/>
        <end position="112"/>
    </location>
</feature>
<evidence type="ECO:0000313" key="7">
    <source>
        <dbReference type="EMBL" id="SUE33977.1"/>
    </source>
</evidence>
<organism evidence="7 8">
    <name type="scientific">Rikenella microfusus</name>
    <dbReference type="NCBI Taxonomy" id="28139"/>
    <lineage>
        <taxon>Bacteria</taxon>
        <taxon>Pseudomonadati</taxon>
        <taxon>Bacteroidota</taxon>
        <taxon>Bacteroidia</taxon>
        <taxon>Bacteroidales</taxon>
        <taxon>Rikenellaceae</taxon>
        <taxon>Rikenella</taxon>
    </lineage>
</organism>
<keyword evidence="2" id="KW-1003">Cell membrane</keyword>
<evidence type="ECO:0000256" key="5">
    <source>
        <dbReference type="ARBA" id="ARBA00023136"/>
    </source>
</evidence>
<evidence type="ECO:0000256" key="3">
    <source>
        <dbReference type="ARBA" id="ARBA00022692"/>
    </source>
</evidence>
<dbReference type="EMBL" id="UGVL01000001">
    <property type="protein sequence ID" value="SUE33977.1"/>
    <property type="molecule type" value="Genomic_DNA"/>
</dbReference>
<feature type="transmembrane region" description="Helical" evidence="6">
    <location>
        <begin position="50"/>
        <end position="72"/>
    </location>
</feature>
<feature type="transmembrane region" description="Helical" evidence="6">
    <location>
        <begin position="143"/>
        <end position="163"/>
    </location>
</feature>
<sequence>MLLLFIIIYAVSLLYLAVAERFRHYAWLVGLQGWLLMGIALMQLGPGESWGAKIFVVAETLLCKGILVPYLLFRIIRNTKINRVSRKSMSAFVSILLSVAALVVSLSITRWVSDSQAGTLFFGVSLFGLLAGLLLITTRQRIFSHLVGFLIIENAVFLFSLAVGAELPMLVNIGILLDILMGVLMLGLFLSKIGDRLPNLDNEKLSSIKD</sequence>
<dbReference type="GO" id="GO:0005886">
    <property type="term" value="C:plasma membrane"/>
    <property type="evidence" value="ECO:0007669"/>
    <property type="project" value="UniProtKB-SubCell"/>
</dbReference>
<dbReference type="PANTHER" id="PTHR38601">
    <property type="entry name" value="HYDROGENASE-4 COMPONENT E"/>
    <property type="match status" value="1"/>
</dbReference>
<feature type="transmembrane region" description="Helical" evidence="6">
    <location>
        <begin position="169"/>
        <end position="190"/>
    </location>
</feature>
<keyword evidence="5 6" id="KW-0472">Membrane</keyword>